<dbReference type="Pfam" id="PF00582">
    <property type="entry name" value="Usp"/>
    <property type="match status" value="2"/>
</dbReference>
<feature type="domain" description="UspA" evidence="2">
    <location>
        <begin position="148"/>
        <end position="272"/>
    </location>
</feature>
<dbReference type="OrthoDB" id="9788959at2"/>
<accession>A0A371JM94</accession>
<dbReference type="SUPFAM" id="SSF52402">
    <property type="entry name" value="Adenine nucleotide alpha hydrolases-like"/>
    <property type="match status" value="2"/>
</dbReference>
<name>A0A371JM94_9FLAO</name>
<reference evidence="3 4" key="1">
    <citation type="submission" date="2018-08" db="EMBL/GenBank/DDBJ databases">
        <title>Muricauda nanhaiensis sp. nov., isolated from seawater of the South China Sea.</title>
        <authorList>
            <person name="Dang Y."/>
        </authorList>
    </citation>
    <scope>NUCLEOTIDE SEQUENCE [LARGE SCALE GENOMIC DNA]</scope>
    <source>
        <strain evidence="3 4">SM1704</strain>
    </source>
</reference>
<dbReference type="InterPro" id="IPR014729">
    <property type="entry name" value="Rossmann-like_a/b/a_fold"/>
</dbReference>
<dbReference type="Gene3D" id="3.40.50.620">
    <property type="entry name" value="HUPs"/>
    <property type="match status" value="2"/>
</dbReference>
<dbReference type="PRINTS" id="PR01438">
    <property type="entry name" value="UNVRSLSTRESS"/>
</dbReference>
<organism evidence="3 4">
    <name type="scientific">Flagellimonas nanhaiensis</name>
    <dbReference type="NCBI Taxonomy" id="2292706"/>
    <lineage>
        <taxon>Bacteria</taxon>
        <taxon>Pseudomonadati</taxon>
        <taxon>Bacteroidota</taxon>
        <taxon>Flavobacteriia</taxon>
        <taxon>Flavobacteriales</taxon>
        <taxon>Flavobacteriaceae</taxon>
        <taxon>Flagellimonas</taxon>
    </lineage>
</organism>
<gene>
    <name evidence="3" type="ORF">DX873_16000</name>
</gene>
<dbReference type="EMBL" id="QTJX01000005">
    <property type="protein sequence ID" value="RDY58184.1"/>
    <property type="molecule type" value="Genomic_DNA"/>
</dbReference>
<sequence>MKKILVPVDFSEHSGYALDVASQIAKKHEAGIVILHMLGLSESVMAKSEMEERQEAKYYLDLTKDKIREFTNKESLKDIPLEAIIQNYKDFSEVNYVAEEQNCDLIVIGSHGTSGFSEIFAGSNAEKVVRTSSIPVLVIKKPHEDFQIKKMVFACDLKPENIPAYHKAVAFAQLFSASIEIVFVNTSGANYMGFSDVEHKIRDFNKELGEEAPIKIYNYHSVEKGIFNFCLEHGADLLAIPTHGKRGIAHFFKGSRAEDVANHAKLPVLTIKL</sequence>
<evidence type="ECO:0000259" key="2">
    <source>
        <dbReference type="Pfam" id="PF00582"/>
    </source>
</evidence>
<comment type="caution">
    <text evidence="3">The sequence shown here is derived from an EMBL/GenBank/DDBJ whole genome shotgun (WGS) entry which is preliminary data.</text>
</comment>
<evidence type="ECO:0000256" key="1">
    <source>
        <dbReference type="ARBA" id="ARBA00008791"/>
    </source>
</evidence>
<feature type="domain" description="UspA" evidence="2">
    <location>
        <begin position="1"/>
        <end position="140"/>
    </location>
</feature>
<dbReference type="PANTHER" id="PTHR46268:SF6">
    <property type="entry name" value="UNIVERSAL STRESS PROTEIN UP12"/>
    <property type="match status" value="1"/>
</dbReference>
<dbReference type="InterPro" id="IPR006015">
    <property type="entry name" value="Universal_stress_UspA"/>
</dbReference>
<protein>
    <submittedName>
        <fullName evidence="3">Universal stress protein</fullName>
    </submittedName>
</protein>
<dbReference type="AlphaFoldDB" id="A0A371JM94"/>
<dbReference type="PANTHER" id="PTHR46268">
    <property type="entry name" value="STRESS RESPONSE PROTEIN NHAX"/>
    <property type="match status" value="1"/>
</dbReference>
<evidence type="ECO:0000313" key="3">
    <source>
        <dbReference type="EMBL" id="RDY58184.1"/>
    </source>
</evidence>
<dbReference type="CDD" id="cd00293">
    <property type="entry name" value="USP-like"/>
    <property type="match status" value="2"/>
</dbReference>
<comment type="similarity">
    <text evidence="1">Belongs to the universal stress protein A family.</text>
</comment>
<dbReference type="Proteomes" id="UP000261828">
    <property type="component" value="Unassembled WGS sequence"/>
</dbReference>
<keyword evidence="4" id="KW-1185">Reference proteome</keyword>
<dbReference type="InterPro" id="IPR006016">
    <property type="entry name" value="UspA"/>
</dbReference>
<evidence type="ECO:0000313" key="4">
    <source>
        <dbReference type="Proteomes" id="UP000261828"/>
    </source>
</evidence>
<proteinExistence type="inferred from homology"/>